<proteinExistence type="predicted"/>
<protein>
    <recommendedName>
        <fullName evidence="2">DC-UbP/UBTD2 N-terminal domain-containing protein</fullName>
    </recommendedName>
</protein>
<organism evidence="3 4">
    <name type="scientific">Symbiochloris irregularis</name>
    <dbReference type="NCBI Taxonomy" id="706552"/>
    <lineage>
        <taxon>Eukaryota</taxon>
        <taxon>Viridiplantae</taxon>
        <taxon>Chlorophyta</taxon>
        <taxon>core chlorophytes</taxon>
        <taxon>Trebouxiophyceae</taxon>
        <taxon>Trebouxiales</taxon>
        <taxon>Trebouxiaceae</taxon>
        <taxon>Symbiochloris</taxon>
    </lineage>
</organism>
<dbReference type="InterPro" id="IPR038169">
    <property type="entry name" value="DC-UbP/UBTD2_N_sf"/>
</dbReference>
<gene>
    <name evidence="3" type="ORF">WJX73_006754</name>
</gene>
<feature type="region of interest" description="Disordered" evidence="1">
    <location>
        <begin position="117"/>
        <end position="138"/>
    </location>
</feature>
<dbReference type="PANTHER" id="PTHR13609">
    <property type="entry name" value="UBIQUITIN DOMAIN CONTAINING 1 PROTEIN-RELATED"/>
    <property type="match status" value="1"/>
</dbReference>
<feature type="compositionally biased region" description="Polar residues" evidence="1">
    <location>
        <begin position="117"/>
        <end position="127"/>
    </location>
</feature>
<dbReference type="InterPro" id="IPR039869">
    <property type="entry name" value="UBTD1/2"/>
</dbReference>
<feature type="region of interest" description="Disordered" evidence="1">
    <location>
        <begin position="1"/>
        <end position="32"/>
    </location>
</feature>
<sequence length="138" mass="15373">MQQAALRNADFASSGLSSARGKQKKLKTPNWKSEVPIDAESLQVRRQCFWETQPAYGGDQVIWDALKAAVEATDEDHALIVLESAGITYTNHSLQVCYDERGSKYELPDYVLSDPTNLSHSKVQSASPELELMNRDQS</sequence>
<feature type="domain" description="DC-UbP/UBTD2 N-terminal" evidence="2">
    <location>
        <begin position="23"/>
        <end position="119"/>
    </location>
</feature>
<evidence type="ECO:0000256" key="1">
    <source>
        <dbReference type="SAM" id="MobiDB-lite"/>
    </source>
</evidence>
<dbReference type="AlphaFoldDB" id="A0AAW1NXH4"/>
<dbReference type="EMBL" id="JALJOQ010000069">
    <property type="protein sequence ID" value="KAK9802689.1"/>
    <property type="molecule type" value="Genomic_DNA"/>
</dbReference>
<name>A0AAW1NXH4_9CHLO</name>
<evidence type="ECO:0000313" key="3">
    <source>
        <dbReference type="EMBL" id="KAK9802689.1"/>
    </source>
</evidence>
<reference evidence="3 4" key="1">
    <citation type="journal article" date="2024" name="Nat. Commun.">
        <title>Phylogenomics reveals the evolutionary origins of lichenization in chlorophyte algae.</title>
        <authorList>
            <person name="Puginier C."/>
            <person name="Libourel C."/>
            <person name="Otte J."/>
            <person name="Skaloud P."/>
            <person name="Haon M."/>
            <person name="Grisel S."/>
            <person name="Petersen M."/>
            <person name="Berrin J.G."/>
            <person name="Delaux P.M."/>
            <person name="Dal Grande F."/>
            <person name="Keller J."/>
        </authorList>
    </citation>
    <scope>NUCLEOTIDE SEQUENCE [LARGE SCALE GENOMIC DNA]</scope>
    <source>
        <strain evidence="3 4">SAG 2036</strain>
    </source>
</reference>
<keyword evidence="4" id="KW-1185">Reference proteome</keyword>
<dbReference type="Proteomes" id="UP001465755">
    <property type="component" value="Unassembled WGS sequence"/>
</dbReference>
<dbReference type="InterPro" id="IPR032752">
    <property type="entry name" value="DC-UbP/UBTD2_N"/>
</dbReference>
<dbReference type="Pfam" id="PF16455">
    <property type="entry name" value="UBD"/>
    <property type="match status" value="1"/>
</dbReference>
<evidence type="ECO:0000313" key="4">
    <source>
        <dbReference type="Proteomes" id="UP001465755"/>
    </source>
</evidence>
<comment type="caution">
    <text evidence="3">The sequence shown here is derived from an EMBL/GenBank/DDBJ whole genome shotgun (WGS) entry which is preliminary data.</text>
</comment>
<dbReference type="Gene3D" id="1.20.225.20">
    <property type="entry name" value="Ub domain-containing protein, DC-UbP/UBTD2, N-terminal domain"/>
    <property type="match status" value="1"/>
</dbReference>
<accession>A0AAW1NXH4</accession>
<evidence type="ECO:0000259" key="2">
    <source>
        <dbReference type="Pfam" id="PF16455"/>
    </source>
</evidence>